<evidence type="ECO:0000313" key="1">
    <source>
        <dbReference type="EMBL" id="OKO90333.1"/>
    </source>
</evidence>
<protein>
    <submittedName>
        <fullName evidence="1">Uncharacterized protein</fullName>
    </submittedName>
</protein>
<evidence type="ECO:0000313" key="2">
    <source>
        <dbReference type="Proteomes" id="UP000186955"/>
    </source>
</evidence>
<proteinExistence type="predicted"/>
<name>A0A1Q5SQV2_9EURO</name>
<keyword evidence="2" id="KW-1185">Reference proteome</keyword>
<accession>A0A1Q5SQV2</accession>
<dbReference type="STRING" id="1316194.A0A1Q5SQV2"/>
<sequence length="129" mass="14251">MDPKMSDNSSNPTVQFIELIYGTPKDFATGFKISLQKILTDEEDLVAAVYHARWELNHSTNGIMHVPGAEGSGLLKKNVKKHIYADAVSPGFVIPGHADFIPKTAAVVHTRSLAFLQMHLGEIFDLEDF</sequence>
<comment type="caution">
    <text evidence="1">The sequence shown here is derived from an EMBL/GenBank/DDBJ whole genome shotgun (WGS) entry which is preliminary data.</text>
</comment>
<gene>
    <name evidence="1" type="ORF">PENSUB_13466</name>
</gene>
<reference evidence="1 2" key="1">
    <citation type="submission" date="2016-10" db="EMBL/GenBank/DDBJ databases">
        <title>Genome sequence of the ascomycete fungus Penicillium subrubescens.</title>
        <authorList>
            <person name="De Vries R.P."/>
            <person name="Peng M."/>
            <person name="Dilokpimol A."/>
            <person name="Hilden K."/>
            <person name="Makela M.R."/>
            <person name="Grigoriev I."/>
            <person name="Riley R."/>
            <person name="Granchi Z."/>
        </authorList>
    </citation>
    <scope>NUCLEOTIDE SEQUENCE [LARGE SCALE GENOMIC DNA]</scope>
    <source>
        <strain evidence="1 2">CBS 132785</strain>
    </source>
</reference>
<dbReference type="AlphaFoldDB" id="A0A1Q5SQV2"/>
<organism evidence="1 2">
    <name type="scientific">Penicillium subrubescens</name>
    <dbReference type="NCBI Taxonomy" id="1316194"/>
    <lineage>
        <taxon>Eukaryota</taxon>
        <taxon>Fungi</taxon>
        <taxon>Dikarya</taxon>
        <taxon>Ascomycota</taxon>
        <taxon>Pezizomycotina</taxon>
        <taxon>Eurotiomycetes</taxon>
        <taxon>Eurotiomycetidae</taxon>
        <taxon>Eurotiales</taxon>
        <taxon>Aspergillaceae</taxon>
        <taxon>Penicillium</taxon>
    </lineage>
</organism>
<dbReference type="Proteomes" id="UP000186955">
    <property type="component" value="Unassembled WGS sequence"/>
</dbReference>
<dbReference type="EMBL" id="MNBE01000758">
    <property type="protein sequence ID" value="OKO90333.1"/>
    <property type="molecule type" value="Genomic_DNA"/>
</dbReference>